<evidence type="ECO:0000313" key="2">
    <source>
        <dbReference type="EMBL" id="KAJ7716115.1"/>
    </source>
</evidence>
<evidence type="ECO:0000256" key="1">
    <source>
        <dbReference type="SAM" id="MobiDB-lite"/>
    </source>
</evidence>
<dbReference type="AlphaFoldDB" id="A0AAD7HAN8"/>
<gene>
    <name evidence="2" type="ORF">B0H16DRAFT_1898472</name>
</gene>
<feature type="region of interest" description="Disordered" evidence="1">
    <location>
        <begin position="35"/>
        <end position="125"/>
    </location>
</feature>
<accession>A0AAD7HAN8</accession>
<protein>
    <submittedName>
        <fullName evidence="2">Uncharacterized protein</fullName>
    </submittedName>
</protein>
<dbReference type="EMBL" id="JARKIB010000296">
    <property type="protein sequence ID" value="KAJ7716115.1"/>
    <property type="molecule type" value="Genomic_DNA"/>
</dbReference>
<reference evidence="2" key="1">
    <citation type="submission" date="2023-03" db="EMBL/GenBank/DDBJ databases">
        <title>Massive genome expansion in bonnet fungi (Mycena s.s.) driven by repeated elements and novel gene families across ecological guilds.</title>
        <authorList>
            <consortium name="Lawrence Berkeley National Laboratory"/>
            <person name="Harder C.B."/>
            <person name="Miyauchi S."/>
            <person name="Viragh M."/>
            <person name="Kuo A."/>
            <person name="Thoen E."/>
            <person name="Andreopoulos B."/>
            <person name="Lu D."/>
            <person name="Skrede I."/>
            <person name="Drula E."/>
            <person name="Henrissat B."/>
            <person name="Morin E."/>
            <person name="Kohler A."/>
            <person name="Barry K."/>
            <person name="LaButti K."/>
            <person name="Morin E."/>
            <person name="Salamov A."/>
            <person name="Lipzen A."/>
            <person name="Mereny Z."/>
            <person name="Hegedus B."/>
            <person name="Baldrian P."/>
            <person name="Stursova M."/>
            <person name="Weitz H."/>
            <person name="Taylor A."/>
            <person name="Grigoriev I.V."/>
            <person name="Nagy L.G."/>
            <person name="Martin F."/>
            <person name="Kauserud H."/>
        </authorList>
    </citation>
    <scope>NUCLEOTIDE SEQUENCE</scope>
    <source>
        <strain evidence="2">CBHHK182m</strain>
    </source>
</reference>
<evidence type="ECO:0000313" key="3">
    <source>
        <dbReference type="Proteomes" id="UP001215598"/>
    </source>
</evidence>
<dbReference type="Proteomes" id="UP001215598">
    <property type="component" value="Unassembled WGS sequence"/>
</dbReference>
<comment type="caution">
    <text evidence="2">The sequence shown here is derived from an EMBL/GenBank/DDBJ whole genome shotgun (WGS) entry which is preliminary data.</text>
</comment>
<name>A0AAD7HAN8_9AGAR</name>
<proteinExistence type="predicted"/>
<keyword evidence="3" id="KW-1185">Reference proteome</keyword>
<feature type="compositionally biased region" description="Low complexity" evidence="1">
    <location>
        <begin position="55"/>
        <end position="71"/>
    </location>
</feature>
<sequence>MKKLDKVFVEVSVAGLLGLLPPEDTQTVISTLALRQTPSKTRPPHLATADSRLLPATASATSTSTSTTPTADKTELAPRPAVSPVLRRCAARGRGSSAKTSGIGTASSNRVNGTRANSRHSSHSSLAWQAHRFPLRMDLLHLNRNHNRNPRRYKDNNSSSTRADPEWTWVWVQGRANGPARLQGSSTPRLSPCTRYRRSRLRLRLGARAPVRVAGVCECKNRPDVDAARRVRDVACIAALKPTRILLNWYPQLAQSLTTGAFTRSKLDTGGLTGSASSGTQFHHPTILLSLSFYRALFCDKTALVLQILEEEHEFQIATGVSHYTGALCGP</sequence>
<organism evidence="2 3">
    <name type="scientific">Mycena metata</name>
    <dbReference type="NCBI Taxonomy" id="1033252"/>
    <lineage>
        <taxon>Eukaryota</taxon>
        <taxon>Fungi</taxon>
        <taxon>Dikarya</taxon>
        <taxon>Basidiomycota</taxon>
        <taxon>Agaricomycotina</taxon>
        <taxon>Agaricomycetes</taxon>
        <taxon>Agaricomycetidae</taxon>
        <taxon>Agaricales</taxon>
        <taxon>Marasmiineae</taxon>
        <taxon>Mycenaceae</taxon>
        <taxon>Mycena</taxon>
    </lineage>
</organism>
<feature type="compositionally biased region" description="Polar residues" evidence="1">
    <location>
        <begin position="99"/>
        <end position="116"/>
    </location>
</feature>